<feature type="domain" description="Beta-trefoil DNA-binding" evidence="9">
    <location>
        <begin position="395"/>
        <end position="611"/>
    </location>
</feature>
<evidence type="ECO:0000256" key="7">
    <source>
        <dbReference type="SAM" id="MobiDB-lite"/>
    </source>
</evidence>
<evidence type="ECO:0000313" key="10">
    <source>
        <dbReference type="EMBL" id="RXK40130.1"/>
    </source>
</evidence>
<dbReference type="Pfam" id="PF09270">
    <property type="entry name" value="BTD"/>
    <property type="match status" value="1"/>
</dbReference>
<evidence type="ECO:0000256" key="2">
    <source>
        <dbReference type="ARBA" id="ARBA00009704"/>
    </source>
</evidence>
<dbReference type="Proteomes" id="UP000289152">
    <property type="component" value="Unassembled WGS sequence"/>
</dbReference>
<feature type="region of interest" description="Disordered" evidence="7">
    <location>
        <begin position="18"/>
        <end position="44"/>
    </location>
</feature>
<comment type="subcellular location">
    <subcellularLocation>
        <location evidence="1">Nucleus</location>
    </subcellularLocation>
</comment>
<dbReference type="STRING" id="5217.A0A4Q1BQH6"/>
<protein>
    <submittedName>
        <fullName evidence="10">Uncharacterized protein</fullName>
    </submittedName>
</protein>
<dbReference type="InterPro" id="IPR015351">
    <property type="entry name" value="RBP-J/Cbf11/Cbf12_DNA-bd"/>
</dbReference>
<dbReference type="AlphaFoldDB" id="A0A4Q1BQH6"/>
<dbReference type="Pfam" id="PF09271">
    <property type="entry name" value="LAG1-DNAbind"/>
    <property type="match status" value="1"/>
</dbReference>
<evidence type="ECO:0000256" key="3">
    <source>
        <dbReference type="ARBA" id="ARBA00023015"/>
    </source>
</evidence>
<dbReference type="Gene3D" id="2.80.10.50">
    <property type="match status" value="1"/>
</dbReference>
<dbReference type="GO" id="GO:0005634">
    <property type="term" value="C:nucleus"/>
    <property type="evidence" value="ECO:0007669"/>
    <property type="project" value="UniProtKB-SubCell"/>
</dbReference>
<dbReference type="SMART" id="SM01267">
    <property type="entry name" value="LAG1_DNAbind"/>
    <property type="match status" value="1"/>
</dbReference>
<gene>
    <name evidence="10" type="ORF">M231_02587</name>
</gene>
<evidence type="ECO:0000256" key="1">
    <source>
        <dbReference type="ARBA" id="ARBA00004123"/>
    </source>
</evidence>
<organism evidence="10 11">
    <name type="scientific">Tremella mesenterica</name>
    <name type="common">Jelly fungus</name>
    <dbReference type="NCBI Taxonomy" id="5217"/>
    <lineage>
        <taxon>Eukaryota</taxon>
        <taxon>Fungi</taxon>
        <taxon>Dikarya</taxon>
        <taxon>Basidiomycota</taxon>
        <taxon>Agaricomycotina</taxon>
        <taxon>Tremellomycetes</taxon>
        <taxon>Tremellales</taxon>
        <taxon>Tremellaceae</taxon>
        <taxon>Tremella</taxon>
    </lineage>
</organism>
<keyword evidence="11" id="KW-1185">Reference proteome</keyword>
<dbReference type="PANTHER" id="PTHR10665">
    <property type="entry name" value="RECOMBINING BINDING PROTEIN SUPPRESSOR OF HAIRLESS"/>
    <property type="match status" value="1"/>
</dbReference>
<dbReference type="InterPro" id="IPR037095">
    <property type="entry name" value="RBP-J/Cbf11_DNA-bd_sf"/>
</dbReference>
<evidence type="ECO:0000259" key="9">
    <source>
        <dbReference type="SMART" id="SM01268"/>
    </source>
</evidence>
<dbReference type="InParanoid" id="A0A4Q1BQH6"/>
<dbReference type="SUPFAM" id="SSF49417">
    <property type="entry name" value="p53-like transcription factors"/>
    <property type="match status" value="1"/>
</dbReference>
<dbReference type="Gene3D" id="2.60.40.1450">
    <property type="entry name" value="LAG1, DNA binding domain"/>
    <property type="match status" value="1"/>
</dbReference>
<proteinExistence type="inferred from homology"/>
<sequence length="987" mass="107975">MDAFDLLINAIRGPPYNTPEDPLDYLSTQPSHNADHNSHSAPSSQDIAKIIPVLSKLCLGHSDQDAQQDITRIEVWHPTTAQKSYVNERRMLSPAPLLRVSGPLLSTLTAVTLATVYLSPDTPPMSWETRIIPLDPSSQPPSPPASSHKRAEREARQRRWRSLAAKAGFAATLSREKLRMIARERKALEVGLAFPALWAGGKKGKGKQFQLRLTLGPPGQDVALMEPPADHPTEYDTHAVEEQRTGEDTLHDAAVTALGEMFGADDLEGLSALRDHDIENALRDHEIGNALGSLADHLPAAVATELAPSQSELTSTITHDQNGTPAAVLNANEQSNVGHQEEDPTLPYPPVLKTLNSVSVQTQTPTHDVWATLTSPPLDMVSKPSIKTAKSRSAAFLSTSTVFALWVRIHAQTVRTKYMSMETPSSNSSSGKLTAKTGKWTPFRFHVISLAPPPIPQAKRRQDSDTLTFGSVVQLHDVHTGSRSEPVRLVKVEKGEVDMSADEGRPISVLQRLGLVRVEENAGQRMYLSAPGARQGGAELMTPDEISRIRRRKVPNRYTQEGDTLADMELPLEGDIGSIDESSSRPRKKVKTKRNALARVVIEEDEEGSTLAEVSWAGVKVEERDGKIVDKVEDWMCWVIGGVSSFSYSFINFDPLSHSLDPIPNLLSDPQPNPTFTSLDLLLPSSAQHSHLYLGPLGPLSVSVLPPTTSSQHQPLTDPEVVITMRVEIPSSQAILLAIEEIERRLNGTGEEAGSTSHSNKTVENVETPLVGSNTQEGNTEEWTVPSNSIQPDLNYHQPSQMVTIQETENMIEDRNMELRKEEMTLDEFMLDPTLARSDGGHLRSMDRVDISRQPTQVFQEGQMVDSEVRNSSQSIESGENINQMVLPSMEVSDGQVFPDDTPSGEIRGIVKVYPPEHGSDDSDVNKSMAVETTNDDDGKLGATSKVGKGKEGMIKLPLLLIRPDGLGIMLNKSISISRVDGSMKLS</sequence>
<dbReference type="OrthoDB" id="5600360at2759"/>
<dbReference type="SMART" id="SM01268">
    <property type="entry name" value="BTD"/>
    <property type="match status" value="1"/>
</dbReference>
<dbReference type="InterPro" id="IPR036358">
    <property type="entry name" value="BTD_sf"/>
</dbReference>
<feature type="region of interest" description="Disordered" evidence="7">
    <location>
        <begin position="128"/>
        <end position="157"/>
    </location>
</feature>
<dbReference type="InterPro" id="IPR008967">
    <property type="entry name" value="p53-like_TF_DNA-bd_sf"/>
</dbReference>
<evidence type="ECO:0000259" key="8">
    <source>
        <dbReference type="SMART" id="SM01267"/>
    </source>
</evidence>
<evidence type="ECO:0000313" key="11">
    <source>
        <dbReference type="Proteomes" id="UP000289152"/>
    </source>
</evidence>
<keyword evidence="6" id="KW-0539">Nucleus</keyword>
<comment type="caution">
    <text evidence="10">The sequence shown here is derived from an EMBL/GenBank/DDBJ whole genome shotgun (WGS) entry which is preliminary data.</text>
</comment>
<evidence type="ECO:0000256" key="4">
    <source>
        <dbReference type="ARBA" id="ARBA00023125"/>
    </source>
</evidence>
<reference evidence="10 11" key="1">
    <citation type="submission" date="2016-06" db="EMBL/GenBank/DDBJ databases">
        <title>Evolution of pathogenesis and genome organization in the Tremellales.</title>
        <authorList>
            <person name="Cuomo C."/>
            <person name="Litvintseva A."/>
            <person name="Heitman J."/>
            <person name="Chen Y."/>
            <person name="Sun S."/>
            <person name="Springer D."/>
            <person name="Dromer F."/>
            <person name="Young S."/>
            <person name="Zeng Q."/>
            <person name="Chapman S."/>
            <person name="Gujja S."/>
            <person name="Saif S."/>
            <person name="Birren B."/>
        </authorList>
    </citation>
    <scope>NUCLEOTIDE SEQUENCE [LARGE SCALE GENOMIC DNA]</scope>
    <source>
        <strain evidence="10 11">ATCC 28783</strain>
    </source>
</reference>
<keyword evidence="3" id="KW-0805">Transcription regulation</keyword>
<evidence type="ECO:0000256" key="5">
    <source>
        <dbReference type="ARBA" id="ARBA00023163"/>
    </source>
</evidence>
<comment type="similarity">
    <text evidence="2">Belongs to the Su(H) family.</text>
</comment>
<keyword evidence="4" id="KW-0238">DNA-binding</keyword>
<dbReference type="GO" id="GO:0000978">
    <property type="term" value="F:RNA polymerase II cis-regulatory region sequence-specific DNA binding"/>
    <property type="evidence" value="ECO:0007669"/>
    <property type="project" value="InterPro"/>
</dbReference>
<accession>A0A4Q1BQH6</accession>
<evidence type="ECO:0000256" key="6">
    <source>
        <dbReference type="ARBA" id="ARBA00023242"/>
    </source>
</evidence>
<name>A0A4Q1BQH6_TREME</name>
<feature type="domain" description="RBP-J/Cbf11/Cbf12 DNA binding" evidence="8">
    <location>
        <begin position="72"/>
        <end position="395"/>
    </location>
</feature>
<dbReference type="SUPFAM" id="SSF110217">
    <property type="entry name" value="DNA-binding protein LAG-1 (CSL)"/>
    <property type="match status" value="1"/>
</dbReference>
<dbReference type="GO" id="GO:0001228">
    <property type="term" value="F:DNA-binding transcription activator activity, RNA polymerase II-specific"/>
    <property type="evidence" value="ECO:0007669"/>
    <property type="project" value="InterPro"/>
</dbReference>
<dbReference type="VEuPathDB" id="FungiDB:TREMEDRAFT_61267"/>
<keyword evidence="5" id="KW-0804">Transcription</keyword>
<dbReference type="InterPro" id="IPR040159">
    <property type="entry name" value="CLS_fam"/>
</dbReference>
<dbReference type="EMBL" id="SDIL01000022">
    <property type="protein sequence ID" value="RXK40130.1"/>
    <property type="molecule type" value="Genomic_DNA"/>
</dbReference>
<dbReference type="InterPro" id="IPR015350">
    <property type="entry name" value="Beta-trefoil_DNA-bd_dom"/>
</dbReference>